<name>A0AA88LC27_ARTSF</name>
<dbReference type="GO" id="GO:0035332">
    <property type="term" value="P:positive regulation of hippo signaling"/>
    <property type="evidence" value="ECO:0007669"/>
    <property type="project" value="TreeGrafter"/>
</dbReference>
<keyword evidence="1" id="KW-0175">Coiled coil</keyword>
<dbReference type="EMBL" id="JAVRJZ010000008">
    <property type="protein sequence ID" value="KAK2719951.1"/>
    <property type="molecule type" value="Genomic_DNA"/>
</dbReference>
<evidence type="ECO:0000313" key="4">
    <source>
        <dbReference type="EMBL" id="KAK2719951.1"/>
    </source>
</evidence>
<comment type="caution">
    <text evidence="4">The sequence shown here is derived from an EMBL/GenBank/DDBJ whole genome shotgun (WGS) entry which is preliminary data.</text>
</comment>
<dbReference type="GO" id="GO:0005886">
    <property type="term" value="C:plasma membrane"/>
    <property type="evidence" value="ECO:0007669"/>
    <property type="project" value="TreeGrafter"/>
</dbReference>
<dbReference type="Proteomes" id="UP001187531">
    <property type="component" value="Unassembled WGS sequence"/>
</dbReference>
<feature type="region of interest" description="Disordered" evidence="2">
    <location>
        <begin position="208"/>
        <end position="228"/>
    </location>
</feature>
<sequence>MSKNCLSPDSGLDMLSPDSGFLLELMQFPCPSYDVSVENIDENQSSFDSFGAGEKSSLENDSCLFCNCQGYLVNEWKETNTFFICDFEEKVKGGMWKENRIMDKKNILFLCREAADEQDTFTKTDLMKIKKPSFTDNNFDGNNNNKNEVSDYGSHFIDTCRKDSLEIDVSSLDTSLPEIDWDAIEEHLEATREEERKRLTDRDEIRRRLAFSSEPDDAETGKKPSLQSRLQNGMNLQICFVNDTAIESDSDSSEDTFGCHDSLPDHSSGWNEEFHFSAITTPISLPNVKSERPPLPSMYDDLEFFQKQARLQHNAQAALSKVKEMSRLQVEIDRQRRRYSSVVEMLKGNLEKAGIFIPGDRRRFHRQILTEMNISQLQVIVNELHTKIETLNESLVRMLMERDELHMEQDAMLVDIEDLTKYFRYAKQTRHQEKLDFGNGPKSLQQSSFSRFSDTTRSLRSIVTK</sequence>
<evidence type="ECO:0000256" key="2">
    <source>
        <dbReference type="SAM" id="MobiDB-lite"/>
    </source>
</evidence>
<evidence type="ECO:0000256" key="1">
    <source>
        <dbReference type="ARBA" id="ARBA00023054"/>
    </source>
</evidence>
<dbReference type="PANTHER" id="PTHR13103">
    <property type="entry name" value="SCHWANNOMIN INTERACTING PROTEIN 1"/>
    <property type="match status" value="1"/>
</dbReference>
<reference evidence="4" key="1">
    <citation type="submission" date="2023-07" db="EMBL/GenBank/DDBJ databases">
        <title>Chromosome-level genome assembly of Artemia franciscana.</title>
        <authorList>
            <person name="Jo E."/>
        </authorList>
    </citation>
    <scope>NUCLEOTIDE SEQUENCE</scope>
    <source>
        <tissue evidence="4">Whole body</tissue>
    </source>
</reference>
<feature type="domain" description="Schwannomin interacting protein 1 C-terminal" evidence="3">
    <location>
        <begin position="199"/>
        <end position="433"/>
    </location>
</feature>
<dbReference type="Pfam" id="PF10148">
    <property type="entry name" value="SCHIP-1_C"/>
    <property type="match status" value="1"/>
</dbReference>
<evidence type="ECO:0000259" key="3">
    <source>
        <dbReference type="Pfam" id="PF10148"/>
    </source>
</evidence>
<protein>
    <recommendedName>
        <fullName evidence="3">Schwannomin interacting protein 1 C-terminal domain-containing protein</fullName>
    </recommendedName>
</protein>
<evidence type="ECO:0000313" key="5">
    <source>
        <dbReference type="Proteomes" id="UP001187531"/>
    </source>
</evidence>
<dbReference type="GO" id="GO:0030054">
    <property type="term" value="C:cell junction"/>
    <property type="evidence" value="ECO:0007669"/>
    <property type="project" value="TreeGrafter"/>
</dbReference>
<dbReference type="AlphaFoldDB" id="A0AA88LC27"/>
<keyword evidence="5" id="KW-1185">Reference proteome</keyword>
<dbReference type="InterPro" id="IPR039045">
    <property type="entry name" value="SCHIP_1"/>
</dbReference>
<dbReference type="InterPro" id="IPR015649">
    <property type="entry name" value="SCHIP_1_C"/>
</dbReference>
<accession>A0AA88LC27</accession>
<dbReference type="PANTHER" id="PTHR13103:SF2">
    <property type="entry name" value="IQCJ-SCHIP1 READTHROUGH TRANSCRIPT PROTEIN-RELATED"/>
    <property type="match status" value="1"/>
</dbReference>
<proteinExistence type="predicted"/>
<gene>
    <name evidence="4" type="ORF">QYM36_005424</name>
</gene>
<organism evidence="4 5">
    <name type="scientific">Artemia franciscana</name>
    <name type="common">Brine shrimp</name>
    <name type="synonym">Artemia sanfranciscana</name>
    <dbReference type="NCBI Taxonomy" id="6661"/>
    <lineage>
        <taxon>Eukaryota</taxon>
        <taxon>Metazoa</taxon>
        <taxon>Ecdysozoa</taxon>
        <taxon>Arthropoda</taxon>
        <taxon>Crustacea</taxon>
        <taxon>Branchiopoda</taxon>
        <taxon>Anostraca</taxon>
        <taxon>Artemiidae</taxon>
        <taxon>Artemia</taxon>
    </lineage>
</organism>